<evidence type="ECO:0000256" key="1">
    <source>
        <dbReference type="SAM" id="SignalP"/>
    </source>
</evidence>
<accession>A0A7V1PTL9</accession>
<keyword evidence="3" id="KW-0378">Hydrolase</keyword>
<dbReference type="InterPro" id="IPR012338">
    <property type="entry name" value="Beta-lactam/transpept-like"/>
</dbReference>
<reference evidence="3" key="1">
    <citation type="journal article" date="2020" name="mSystems">
        <title>Genome- and Community-Level Interaction Insights into Carbon Utilization and Element Cycling Functions of Hydrothermarchaeota in Hydrothermal Sediment.</title>
        <authorList>
            <person name="Zhou Z."/>
            <person name="Liu Y."/>
            <person name="Xu W."/>
            <person name="Pan J."/>
            <person name="Luo Z.H."/>
            <person name="Li M."/>
        </authorList>
    </citation>
    <scope>NUCLEOTIDE SEQUENCE [LARGE SCALE GENOMIC DNA]</scope>
    <source>
        <strain evidence="3">HyVt-456</strain>
    </source>
</reference>
<gene>
    <name evidence="3" type="ORF">ENJ10_02135</name>
</gene>
<sequence length="358" mass="39118">MARPVNGSGGIALLIILAIFSACAKGTQPAGENPGPRQKLENEIRKELDNYETDADFTLMVESANGKRFSHSTGSSGESVLYRSASTSKLVTAVVILTLVEDSLLSLEDHPGDYIPSWPDTGNLAAITLRHLLSFTSGLADKPFCLNLPSADFEECVARIAGVNANARPPGEEFYYSPGHLQVAGLMAVKASGLASWQELFTRFKSKTGLFPNGNYDLPSLQNPRLAGGMHWNAAEYLAFLRALYEQRILGAGLIAQMTEDQLRGAAIGYSPSLAAIGEDWHYGFGLWIECHDNPFNCNRTTRVSSPGAYGAYPFIDYENRYYGILAREGAYGTFDKGYRLFESIAPKLEEWALMSDD</sequence>
<dbReference type="Pfam" id="PF00144">
    <property type="entry name" value="Beta-lactamase"/>
    <property type="match status" value="1"/>
</dbReference>
<dbReference type="PANTHER" id="PTHR43283:SF3">
    <property type="entry name" value="BETA-LACTAMASE FAMILY PROTEIN (AFU_ORTHOLOGUE AFUA_5G07500)"/>
    <property type="match status" value="1"/>
</dbReference>
<dbReference type="InterPro" id="IPR050789">
    <property type="entry name" value="Diverse_Enzym_Activities"/>
</dbReference>
<organism evidence="3">
    <name type="scientific">Caldithrix abyssi</name>
    <dbReference type="NCBI Taxonomy" id="187145"/>
    <lineage>
        <taxon>Bacteria</taxon>
        <taxon>Pseudomonadati</taxon>
        <taxon>Calditrichota</taxon>
        <taxon>Calditrichia</taxon>
        <taxon>Calditrichales</taxon>
        <taxon>Calditrichaceae</taxon>
        <taxon>Caldithrix</taxon>
    </lineage>
</organism>
<comment type="caution">
    <text evidence="3">The sequence shown here is derived from an EMBL/GenBank/DDBJ whole genome shotgun (WGS) entry which is preliminary data.</text>
</comment>
<feature type="domain" description="Beta-lactamase-related" evidence="2">
    <location>
        <begin position="79"/>
        <end position="326"/>
    </location>
</feature>
<dbReference type="Gene3D" id="3.40.710.10">
    <property type="entry name" value="DD-peptidase/beta-lactamase superfamily"/>
    <property type="match status" value="1"/>
</dbReference>
<evidence type="ECO:0000259" key="2">
    <source>
        <dbReference type="Pfam" id="PF00144"/>
    </source>
</evidence>
<dbReference type="EMBL" id="DRLD01000061">
    <property type="protein sequence ID" value="HED09462.1"/>
    <property type="molecule type" value="Genomic_DNA"/>
</dbReference>
<keyword evidence="1" id="KW-0732">Signal</keyword>
<dbReference type="Proteomes" id="UP000886005">
    <property type="component" value="Unassembled WGS sequence"/>
</dbReference>
<dbReference type="SUPFAM" id="SSF56601">
    <property type="entry name" value="beta-lactamase/transpeptidase-like"/>
    <property type="match status" value="1"/>
</dbReference>
<evidence type="ECO:0000313" key="3">
    <source>
        <dbReference type="EMBL" id="HED09462.1"/>
    </source>
</evidence>
<dbReference type="PROSITE" id="PS51257">
    <property type="entry name" value="PROKAR_LIPOPROTEIN"/>
    <property type="match status" value="1"/>
</dbReference>
<feature type="signal peptide" evidence="1">
    <location>
        <begin position="1"/>
        <end position="24"/>
    </location>
</feature>
<dbReference type="GO" id="GO:0016787">
    <property type="term" value="F:hydrolase activity"/>
    <property type="evidence" value="ECO:0007669"/>
    <property type="project" value="UniProtKB-KW"/>
</dbReference>
<proteinExistence type="predicted"/>
<dbReference type="InterPro" id="IPR001466">
    <property type="entry name" value="Beta-lactam-related"/>
</dbReference>
<dbReference type="PANTHER" id="PTHR43283">
    <property type="entry name" value="BETA-LACTAMASE-RELATED"/>
    <property type="match status" value="1"/>
</dbReference>
<name>A0A7V1PTL9_CALAY</name>
<dbReference type="AlphaFoldDB" id="A0A7V1PTL9"/>
<protein>
    <submittedName>
        <fullName evidence="3">Class A beta-lactamase-related serine hydrolase</fullName>
    </submittedName>
</protein>
<feature type="chain" id="PRO_5030919798" evidence="1">
    <location>
        <begin position="25"/>
        <end position="358"/>
    </location>
</feature>